<protein>
    <submittedName>
        <fullName evidence="2">Uncharacterized protein</fullName>
    </submittedName>
</protein>
<evidence type="ECO:0000313" key="2">
    <source>
        <dbReference type="EMBL" id="PKI26436.1"/>
    </source>
</evidence>
<reference evidence="2 3" key="1">
    <citation type="submission" date="2017-11" db="EMBL/GenBank/DDBJ databases">
        <title>De-novo sequencing of pomegranate (Punica granatum L.) genome.</title>
        <authorList>
            <person name="Akparov Z."/>
            <person name="Amiraslanov A."/>
            <person name="Hajiyeva S."/>
            <person name="Abbasov M."/>
            <person name="Kaur K."/>
            <person name="Hamwieh A."/>
            <person name="Solovyev V."/>
            <person name="Salamov A."/>
            <person name="Braich B."/>
            <person name="Kosarev P."/>
            <person name="Mahmoud A."/>
            <person name="Hajiyev E."/>
            <person name="Babayeva S."/>
            <person name="Izzatullayeva V."/>
            <person name="Mammadov A."/>
            <person name="Mammadov A."/>
            <person name="Sharifova S."/>
            <person name="Ojaghi J."/>
            <person name="Eynullazada K."/>
            <person name="Bayramov B."/>
            <person name="Abdulazimova A."/>
            <person name="Shahmuradov I."/>
        </authorList>
    </citation>
    <scope>NUCLEOTIDE SEQUENCE [LARGE SCALE GENOMIC DNA]</scope>
    <source>
        <strain evidence="3">cv. AG2017</strain>
        <tissue evidence="2">Leaf</tissue>
    </source>
</reference>
<sequence>DQPSRPNPPTSAYLSFRSASLRPARIAPDQPTPFGRFFPSDRPTDPIRSDPFVRQLSYITETPPNFW</sequence>
<comment type="caution">
    <text evidence="2">The sequence shown here is derived from an EMBL/GenBank/DDBJ whole genome shotgun (WGS) entry which is preliminary data.</text>
</comment>
<evidence type="ECO:0000313" key="3">
    <source>
        <dbReference type="Proteomes" id="UP000233551"/>
    </source>
</evidence>
<accession>A0A2I0HGB7</accession>
<dbReference type="EMBL" id="PGOL01028271">
    <property type="protein sequence ID" value="PKI26436.1"/>
    <property type="molecule type" value="Genomic_DNA"/>
</dbReference>
<dbReference type="Proteomes" id="UP000233551">
    <property type="component" value="Unassembled WGS sequence"/>
</dbReference>
<organism evidence="2 3">
    <name type="scientific">Punica granatum</name>
    <name type="common">Pomegranate</name>
    <dbReference type="NCBI Taxonomy" id="22663"/>
    <lineage>
        <taxon>Eukaryota</taxon>
        <taxon>Viridiplantae</taxon>
        <taxon>Streptophyta</taxon>
        <taxon>Embryophyta</taxon>
        <taxon>Tracheophyta</taxon>
        <taxon>Spermatophyta</taxon>
        <taxon>Magnoliopsida</taxon>
        <taxon>eudicotyledons</taxon>
        <taxon>Gunneridae</taxon>
        <taxon>Pentapetalae</taxon>
        <taxon>rosids</taxon>
        <taxon>malvids</taxon>
        <taxon>Myrtales</taxon>
        <taxon>Lythraceae</taxon>
        <taxon>Punica</taxon>
    </lineage>
</organism>
<evidence type="ECO:0000256" key="1">
    <source>
        <dbReference type="SAM" id="MobiDB-lite"/>
    </source>
</evidence>
<proteinExistence type="predicted"/>
<dbReference type="AlphaFoldDB" id="A0A2I0HGB7"/>
<gene>
    <name evidence="2" type="ORF">CRG98_048875</name>
</gene>
<feature type="region of interest" description="Disordered" evidence="1">
    <location>
        <begin position="25"/>
        <end position="49"/>
    </location>
</feature>
<name>A0A2I0HGB7_PUNGR</name>
<keyword evidence="3" id="KW-1185">Reference proteome</keyword>
<feature type="non-terminal residue" evidence="2">
    <location>
        <position position="1"/>
    </location>
</feature>
<feature type="non-terminal residue" evidence="2">
    <location>
        <position position="67"/>
    </location>
</feature>